<gene>
    <name evidence="7" type="ORF">HHL24_34855</name>
</gene>
<keyword evidence="4" id="KW-0720">Serine protease</keyword>
<dbReference type="PANTHER" id="PTHR43806">
    <property type="entry name" value="PEPTIDASE S8"/>
    <property type="match status" value="1"/>
</dbReference>
<keyword evidence="2" id="KW-0645">Protease</keyword>
<evidence type="ECO:0000256" key="3">
    <source>
        <dbReference type="ARBA" id="ARBA00022801"/>
    </source>
</evidence>
<dbReference type="InterPro" id="IPR036852">
    <property type="entry name" value="Peptidase_S8/S53_dom_sf"/>
</dbReference>
<evidence type="ECO:0000259" key="6">
    <source>
        <dbReference type="Pfam" id="PF00082"/>
    </source>
</evidence>
<dbReference type="GO" id="GO:0004252">
    <property type="term" value="F:serine-type endopeptidase activity"/>
    <property type="evidence" value="ECO:0007669"/>
    <property type="project" value="InterPro"/>
</dbReference>
<evidence type="ECO:0000256" key="1">
    <source>
        <dbReference type="ARBA" id="ARBA00011073"/>
    </source>
</evidence>
<organism evidence="7 8">
    <name type="scientific">Paraburkholderia polaris</name>
    <dbReference type="NCBI Taxonomy" id="2728848"/>
    <lineage>
        <taxon>Bacteria</taxon>
        <taxon>Pseudomonadati</taxon>
        <taxon>Pseudomonadota</taxon>
        <taxon>Betaproteobacteria</taxon>
        <taxon>Burkholderiales</taxon>
        <taxon>Burkholderiaceae</taxon>
        <taxon>Paraburkholderia</taxon>
    </lineage>
</organism>
<proteinExistence type="inferred from homology"/>
<evidence type="ECO:0000256" key="5">
    <source>
        <dbReference type="SAM" id="MobiDB-lite"/>
    </source>
</evidence>
<dbReference type="SUPFAM" id="SSF52743">
    <property type="entry name" value="Subtilisin-like"/>
    <property type="match status" value="1"/>
</dbReference>
<comment type="similarity">
    <text evidence="1">Belongs to the peptidase S8 family.</text>
</comment>
<dbReference type="EMBL" id="JABBGJ010000048">
    <property type="protein sequence ID" value="NMM03070.1"/>
    <property type="molecule type" value="Genomic_DNA"/>
</dbReference>
<name>A0A848IP95_9BURK</name>
<dbReference type="InterPro" id="IPR000209">
    <property type="entry name" value="Peptidase_S8/S53_dom"/>
</dbReference>
<dbReference type="Proteomes" id="UP000544134">
    <property type="component" value="Unassembled WGS sequence"/>
</dbReference>
<evidence type="ECO:0000256" key="2">
    <source>
        <dbReference type="ARBA" id="ARBA00022670"/>
    </source>
</evidence>
<comment type="caution">
    <text evidence="7">The sequence shown here is derived from an EMBL/GenBank/DDBJ whole genome shotgun (WGS) entry which is preliminary data.</text>
</comment>
<evidence type="ECO:0000313" key="8">
    <source>
        <dbReference type="Proteomes" id="UP000544134"/>
    </source>
</evidence>
<feature type="domain" description="Peptidase S8/S53" evidence="6">
    <location>
        <begin position="577"/>
        <end position="664"/>
    </location>
</feature>
<dbReference type="InterPro" id="IPR050131">
    <property type="entry name" value="Peptidase_S8_subtilisin-like"/>
</dbReference>
<evidence type="ECO:0000313" key="7">
    <source>
        <dbReference type="EMBL" id="NMM03070.1"/>
    </source>
</evidence>
<protein>
    <submittedName>
        <fullName evidence="7">S8 family serine peptidase</fullName>
    </submittedName>
</protein>
<dbReference type="RefSeq" id="WP_169489825.1">
    <property type="nucleotide sequence ID" value="NZ_JABBGJ010000048.1"/>
</dbReference>
<keyword evidence="8" id="KW-1185">Reference proteome</keyword>
<dbReference type="AlphaFoldDB" id="A0A848IP95"/>
<keyword evidence="3" id="KW-0378">Hydrolase</keyword>
<dbReference type="Pfam" id="PF00082">
    <property type="entry name" value="Peptidase_S8"/>
    <property type="match status" value="1"/>
</dbReference>
<evidence type="ECO:0000256" key="4">
    <source>
        <dbReference type="ARBA" id="ARBA00022825"/>
    </source>
</evidence>
<sequence>MSWQSLVGGGAWSGLDWTGRAVDSARADPYLAWADTTAFACLGGQPTGWVRVILELEAHWPGDGAPPLTAQAFAESLENANAAWKRWIQVSTVYRFPPHDLEASRFLTAIVTKQFFAEIDGAMKGVVKRFELGMPIAPGDAAQSLAPGPEASVPGTAPVFGPIAQPGAASPDAPDQPHAVFMGVMDDGLAFAHERFRSVADIPLTRIEYFWNQDDAAAAPLGVHYGRELARDEINDLLEQCVSNGLVDEDAVYRLNGYVGARKRWAHGTEVMDLACGVRPNKIEAAALILEEERTGTVQPPRILCVQFKTAGRTIRDTSGLWFAVHALDAIRYLLRRADDLANGAGYSVVLNLSYGYMAGPHDGSSIIESAMDELIGLHRDLSIVVPAGNSNLLRCHAILPIESGTSSALTWRVLPDCATPGFLEIWLPKDADASSVTVQITPPWGDKSPAFPVKNLYTWQPGRNVLCTAVYLDRVATGDRNMILIALAPTTMNQSQRDPAPAGNWTVTLTNGSGDDLEIHAWVQRNETAYGYPLRGRQSRFEDLAYKRFVFGAHVRDFDEGNPDEGNPSTWIKRRGTLSSIATGERTVVVGAYRRTDGRAATYSSTGPSLQETKRSGPDAAAVSEDSVACAGVLGASTRSGCLVALSGTSAAAPQVARSLARQRIIEHANGLQPNVFTPQLSPRAWIEDEADSLDPVPAALAPHLLAPCPGTLNPPPVPLGQHAYVPRLPEIRAGSGRLPSPRWKKRGIKL</sequence>
<dbReference type="PANTHER" id="PTHR43806:SF11">
    <property type="entry name" value="CEREVISIN-RELATED"/>
    <property type="match status" value="1"/>
</dbReference>
<dbReference type="Gene3D" id="2.60.120.1290">
    <property type="match status" value="1"/>
</dbReference>
<feature type="compositionally biased region" description="Polar residues" evidence="5">
    <location>
        <begin position="603"/>
        <end position="612"/>
    </location>
</feature>
<accession>A0A848IP95</accession>
<feature type="region of interest" description="Disordered" evidence="5">
    <location>
        <begin position="601"/>
        <end position="620"/>
    </location>
</feature>
<dbReference type="Gene3D" id="3.40.50.200">
    <property type="entry name" value="Peptidase S8/S53 domain"/>
    <property type="match status" value="1"/>
</dbReference>
<reference evidence="7 8" key="1">
    <citation type="submission" date="2020-04" db="EMBL/GenBank/DDBJ databases">
        <title>Paraburkholderia sp. RP-4-7 isolated from soil.</title>
        <authorList>
            <person name="Dahal R.H."/>
        </authorList>
    </citation>
    <scope>NUCLEOTIDE SEQUENCE [LARGE SCALE GENOMIC DNA]</scope>
    <source>
        <strain evidence="7 8">RP-4-7</strain>
    </source>
</reference>
<dbReference type="GO" id="GO:0006508">
    <property type="term" value="P:proteolysis"/>
    <property type="evidence" value="ECO:0007669"/>
    <property type="project" value="UniProtKB-KW"/>
</dbReference>